<evidence type="ECO:0000313" key="1">
    <source>
        <dbReference type="EMBL" id="GKZ27524.1"/>
    </source>
</evidence>
<accession>A0A9W5Z184</accession>
<comment type="caution">
    <text evidence="1">The sequence shown here is derived from an EMBL/GenBank/DDBJ whole genome shotgun (WGS) entry which is preliminary data.</text>
</comment>
<dbReference type="AlphaFoldDB" id="A0A9W5Z184"/>
<protein>
    <submittedName>
        <fullName evidence="1">Uncharacterized protein</fullName>
    </submittedName>
</protein>
<sequence length="417" mass="48687">MAQGGIQLEELPLELLQAILAAAPDIRTLEAAVMTGPCLYNAFKGAEQIIVHSVVPHQFDADLLHDVLAAHASSKINIPSNTDDSPYKLLEPFMVPYHARDQHHFYASMEWSLSQALLINQLDEAVQYFVDRIATEALYIPSTSDSETPAPVTPPSRTERNRISRSLYRFHTYCNLKVGWSKIMAYSEYFAPWENEQLYCIYEFLFIAVKRVLDDPKLHSNWPHHISKIYNPKNQAFDNYILFHVSLGLIHARRLALHTERHLQQIVRVLRDTPDLEQCLNFLDRDPYSSGPKQYTRPLNTFNAEDEANHIPQPWYRDPDSGPEDIWRWASHDGGKEDFVGSTVQIPLRRWVYVMWDRWRIDEWSVLIKQRLPPFQSWELIAWPQLGEPTPEDRTPQMKERLLARRRRLGLKPDQNW</sequence>
<evidence type="ECO:0000313" key="2">
    <source>
        <dbReference type="Proteomes" id="UP001143548"/>
    </source>
</evidence>
<name>A0A9W5Z184_9EURO</name>
<reference evidence="1" key="1">
    <citation type="submission" date="2022-07" db="EMBL/GenBank/DDBJ databases">
        <title>Taxonomy of Aspergillus series Nigri: significant species reduction supported by multi-species coalescent approaches.</title>
        <authorList>
            <person name="Bian C."/>
            <person name="Kusuya Y."/>
            <person name="Sklenar F."/>
            <person name="D'hooge E."/>
            <person name="Yaguchi T."/>
            <person name="Takahashi H."/>
            <person name="Hubka V."/>
        </authorList>
    </citation>
    <scope>NUCLEOTIDE SEQUENCE</scope>
    <source>
        <strain evidence="1">CBS 733.88</strain>
    </source>
</reference>
<dbReference type="EMBL" id="BROQ01000226">
    <property type="protein sequence ID" value="GKZ27524.1"/>
    <property type="molecule type" value="Genomic_DNA"/>
</dbReference>
<dbReference type="Proteomes" id="UP001143548">
    <property type="component" value="Unassembled WGS sequence"/>
</dbReference>
<proteinExistence type="predicted"/>
<gene>
    <name evidence="1" type="ORF">AbraCBS73388_004839</name>
</gene>
<organism evidence="1 2">
    <name type="scientific">Aspergillus brasiliensis</name>
    <dbReference type="NCBI Taxonomy" id="319629"/>
    <lineage>
        <taxon>Eukaryota</taxon>
        <taxon>Fungi</taxon>
        <taxon>Dikarya</taxon>
        <taxon>Ascomycota</taxon>
        <taxon>Pezizomycotina</taxon>
        <taxon>Eurotiomycetes</taxon>
        <taxon>Eurotiomycetidae</taxon>
        <taxon>Eurotiales</taxon>
        <taxon>Aspergillaceae</taxon>
        <taxon>Aspergillus</taxon>
        <taxon>Aspergillus subgen. Circumdati</taxon>
    </lineage>
</organism>